<evidence type="ECO:0000256" key="1">
    <source>
        <dbReference type="SAM" id="MobiDB-lite"/>
    </source>
</evidence>
<feature type="region of interest" description="Disordered" evidence="1">
    <location>
        <begin position="17"/>
        <end position="100"/>
    </location>
</feature>
<organism evidence="2 3">
    <name type="scientific">Colletotrichum plurivorum</name>
    <dbReference type="NCBI Taxonomy" id="2175906"/>
    <lineage>
        <taxon>Eukaryota</taxon>
        <taxon>Fungi</taxon>
        <taxon>Dikarya</taxon>
        <taxon>Ascomycota</taxon>
        <taxon>Pezizomycotina</taxon>
        <taxon>Sordariomycetes</taxon>
        <taxon>Hypocreomycetidae</taxon>
        <taxon>Glomerellales</taxon>
        <taxon>Glomerellaceae</taxon>
        <taxon>Colletotrichum</taxon>
        <taxon>Colletotrichum orchidearum species complex</taxon>
    </lineage>
</organism>
<dbReference type="PANTHER" id="PTHR37540:SF9">
    <property type="entry name" value="ZN(2)-C6 FUNGAL-TYPE DOMAIN-CONTAINING PROTEIN"/>
    <property type="match status" value="1"/>
</dbReference>
<dbReference type="EMBL" id="WIGO01000353">
    <property type="protein sequence ID" value="KAF6815626.1"/>
    <property type="molecule type" value="Genomic_DNA"/>
</dbReference>
<name>A0A8H6N126_9PEZI</name>
<feature type="compositionally biased region" description="Basic residues" evidence="1">
    <location>
        <begin position="31"/>
        <end position="41"/>
    </location>
</feature>
<keyword evidence="3" id="KW-1185">Reference proteome</keyword>
<gene>
    <name evidence="2" type="ORF">CPLU01_14091</name>
</gene>
<reference evidence="2" key="1">
    <citation type="journal article" date="2020" name="Phytopathology">
        <title>Genome Sequence Resources of Colletotrichum truncatum, C. plurivorum, C. musicola, and C. sojae: Four Species Pathogenic to Soybean (Glycine max).</title>
        <authorList>
            <person name="Rogerio F."/>
            <person name="Boufleur T.R."/>
            <person name="Ciampi-Guillardi M."/>
            <person name="Sukno S.A."/>
            <person name="Thon M.R."/>
            <person name="Massola Junior N.S."/>
            <person name="Baroncelli R."/>
        </authorList>
    </citation>
    <scope>NUCLEOTIDE SEQUENCE</scope>
    <source>
        <strain evidence="2">LFN00145</strain>
    </source>
</reference>
<feature type="compositionally biased region" description="Basic and acidic residues" evidence="1">
    <location>
        <begin position="19"/>
        <end position="30"/>
    </location>
</feature>
<comment type="caution">
    <text evidence="2">The sequence shown here is derived from an EMBL/GenBank/DDBJ whole genome shotgun (WGS) entry which is preliminary data.</text>
</comment>
<proteinExistence type="predicted"/>
<dbReference type="Proteomes" id="UP000654918">
    <property type="component" value="Unassembled WGS sequence"/>
</dbReference>
<sequence length="534" mass="60375">MGPKRTTANKGFAFVISDETGKSKSEDRKMIRSHVMRGKNTRKAEPSPAAAAWKGEGSSRELPSRALVPTRPKAVAPVTDDMESKEATSETAKGSSVAKVQRTPHDMHMFKFADEIDDIGRSMTFDFFSVIKESMYPAEWCTQFDMTRAPWFHWLLMDKAYLHLTLATVSTIQETARGEAMSQRSKFHTWKSLKLLNQKIAEEGEDLTDSTIATIIAATLLAEMFGDHKAAAAHIGALRKIVELRGGVETFSHNLQLQIKIWRIDVGWSLLTGDRPQYFREGLSWERAFTSILGPCPGGVKTRRGPCAVRAMLNAIDLRLSHVFSDLRDYSRMANQLFKARKIRTDNFHQLMTSIEYRLLYMEFSNVDPVAEAFRLAMLAFLTTLFMQTRGFKLKFLYLADRLREMLRRIEAPEGVASGATRLVVAWTLVMADLAVFQSTEDEWLMPMLAGLQDCLGLTWPEFRESLRSIMWIDTVHDVHGLRVYERLSFHVANAAVTSSSDWLIEDLLEDQTEWGPSDFSSPASVTSTYTAAR</sequence>
<dbReference type="PANTHER" id="PTHR37540">
    <property type="entry name" value="TRANSCRIPTION FACTOR (ACR-2), PUTATIVE-RELATED-RELATED"/>
    <property type="match status" value="1"/>
</dbReference>
<evidence type="ECO:0000313" key="3">
    <source>
        <dbReference type="Proteomes" id="UP000654918"/>
    </source>
</evidence>
<dbReference type="AlphaFoldDB" id="A0A8H6N126"/>
<evidence type="ECO:0000313" key="2">
    <source>
        <dbReference type="EMBL" id="KAF6815626.1"/>
    </source>
</evidence>
<protein>
    <submittedName>
        <fullName evidence="2">Uncharacterized protein</fullName>
    </submittedName>
</protein>
<accession>A0A8H6N126</accession>